<protein>
    <recommendedName>
        <fullName evidence="1">Cell division protein ZipA</fullName>
    </recommendedName>
</protein>
<dbReference type="OrthoDB" id="8521018at2"/>
<dbReference type="Pfam" id="PF04354">
    <property type="entry name" value="ZipA_C"/>
    <property type="match status" value="1"/>
</dbReference>
<keyword evidence="5" id="KW-1185">Reference proteome</keyword>
<dbReference type="STRING" id="1164594.SAMN05216204_106129"/>
<feature type="domain" description="ZipA C-terminal FtsZ-binding" evidence="3">
    <location>
        <begin position="243"/>
        <end position="361"/>
    </location>
</feature>
<dbReference type="RefSeq" id="WP_091873314.1">
    <property type="nucleotide sequence ID" value="NZ_FOLD01000006.1"/>
</dbReference>
<comment type="similarity">
    <text evidence="1">Belongs to the ZipA family.</text>
</comment>
<dbReference type="SMART" id="SM00771">
    <property type="entry name" value="ZipA_C"/>
    <property type="match status" value="1"/>
</dbReference>
<dbReference type="Proteomes" id="UP000198639">
    <property type="component" value="Unassembled WGS sequence"/>
</dbReference>
<dbReference type="Gene3D" id="3.30.1400.10">
    <property type="entry name" value="ZipA, C-terminal FtsZ-binding domain"/>
    <property type="match status" value="1"/>
</dbReference>
<keyword evidence="2" id="KW-0997">Cell inner membrane</keyword>
<keyword evidence="2" id="KW-0472">Membrane</keyword>
<organism evidence="4 5">
    <name type="scientific">Massilia yuzhufengensis</name>
    <dbReference type="NCBI Taxonomy" id="1164594"/>
    <lineage>
        <taxon>Bacteria</taxon>
        <taxon>Pseudomonadati</taxon>
        <taxon>Pseudomonadota</taxon>
        <taxon>Betaproteobacteria</taxon>
        <taxon>Burkholderiales</taxon>
        <taxon>Oxalobacteraceae</taxon>
        <taxon>Telluria group</taxon>
        <taxon>Massilia</taxon>
    </lineage>
</organism>
<dbReference type="GO" id="GO:0005886">
    <property type="term" value="C:plasma membrane"/>
    <property type="evidence" value="ECO:0007669"/>
    <property type="project" value="UniProtKB-SubCell"/>
</dbReference>
<dbReference type="InterPro" id="IPR007449">
    <property type="entry name" value="ZipA_FtsZ-bd_C"/>
</dbReference>
<name>A0A1I1JB58_9BURK</name>
<keyword evidence="1" id="KW-0131">Cell cycle</keyword>
<dbReference type="InterPro" id="IPR036765">
    <property type="entry name" value="ZipA_FtsZ-bd_C_sf"/>
</dbReference>
<dbReference type="GO" id="GO:0090529">
    <property type="term" value="P:cell septum assembly"/>
    <property type="evidence" value="ECO:0007669"/>
    <property type="project" value="InterPro"/>
</dbReference>
<evidence type="ECO:0000259" key="3">
    <source>
        <dbReference type="SMART" id="SM00771"/>
    </source>
</evidence>
<proteinExistence type="inferred from homology"/>
<evidence type="ECO:0000313" key="4">
    <source>
        <dbReference type="EMBL" id="SFC45686.1"/>
    </source>
</evidence>
<keyword evidence="2" id="KW-0812">Transmembrane</keyword>
<evidence type="ECO:0000256" key="1">
    <source>
        <dbReference type="RuleBase" id="RU003612"/>
    </source>
</evidence>
<comment type="subcellular location">
    <subcellularLocation>
        <location evidence="2">Cell inner membrane</location>
        <topology evidence="2">Single-pass type I membrane protein</topology>
    </subcellularLocation>
</comment>
<keyword evidence="1" id="KW-0132">Cell division</keyword>
<sequence>MTDLQMSLIAAAGVFVAGVFSYNKWQEYKARKSVERAFASDHDDVLMRSGETPVERQEPVLDLGAESPLAPLDVEPGSFAMDAPAPNVAPAPAAPAAVAAAPVAPAAPLPGTTPDTPPAELAESLVDPLIDCLIPLSVEGAVRGDKILPALHTLRRVGNKPIHFIGFAVSGDWEPIVHGGVYTKLQAGVQMATRTTALNEIEYSELVTRLRAVGDEIGAEPEVPDMIEVMSEARTLHRFVAGHDAQLGVNLAANGAPWPITTLIAALEAQGFDVRPDGRFAMPDGAGGVLYTLSTNVTLGADATNRLTLLLDVPCVAPARDGFGAMVKCAKELTARLDATIVDDFEQPLSDAALDEIKGQVAEFYQEMEASDIPAGSTRALRLFV</sequence>
<dbReference type="AlphaFoldDB" id="A0A1I1JB58"/>
<dbReference type="EMBL" id="FOLD01000006">
    <property type="protein sequence ID" value="SFC45686.1"/>
    <property type="molecule type" value="Genomic_DNA"/>
</dbReference>
<evidence type="ECO:0000313" key="5">
    <source>
        <dbReference type="Proteomes" id="UP000198639"/>
    </source>
</evidence>
<evidence type="ECO:0000256" key="2">
    <source>
        <dbReference type="RuleBase" id="RU003613"/>
    </source>
</evidence>
<reference evidence="5" key="1">
    <citation type="submission" date="2016-10" db="EMBL/GenBank/DDBJ databases">
        <authorList>
            <person name="Varghese N."/>
            <person name="Submissions S."/>
        </authorList>
    </citation>
    <scope>NUCLEOTIDE SEQUENCE [LARGE SCALE GENOMIC DNA]</scope>
    <source>
        <strain evidence="5">CGMCC 1.12041</strain>
    </source>
</reference>
<gene>
    <name evidence="4" type="ORF">SAMN05216204_106129</name>
</gene>
<keyword evidence="2" id="KW-1003">Cell membrane</keyword>
<comment type="function">
    <text evidence="1">Essential cell division protein that stabilizes the FtsZ protofilaments by cross-linking them and that serves as a cytoplasmic membrane anchor for the Z ring. Also required for the recruitment to the septal ring of downstream cell division proteins.</text>
</comment>
<dbReference type="SUPFAM" id="SSF64383">
    <property type="entry name" value="Cell-division protein ZipA, C-terminal domain"/>
    <property type="match status" value="1"/>
</dbReference>
<accession>A0A1I1JB58</accession>